<accession>A0A918AEZ9</accession>
<evidence type="ECO:0000313" key="1">
    <source>
        <dbReference type="EMBL" id="GGP17256.1"/>
    </source>
</evidence>
<dbReference type="AlphaFoldDB" id="A0A918AEZ9"/>
<comment type="caution">
    <text evidence="1">The sequence shown here is derived from an EMBL/GenBank/DDBJ whole genome shotgun (WGS) entry which is preliminary data.</text>
</comment>
<reference evidence="1" key="2">
    <citation type="submission" date="2020-09" db="EMBL/GenBank/DDBJ databases">
        <authorList>
            <person name="Sun Q."/>
            <person name="Zhou Y."/>
        </authorList>
    </citation>
    <scope>NUCLEOTIDE SEQUENCE</scope>
    <source>
        <strain evidence="1">CGMCC 4.7430</strain>
    </source>
</reference>
<sequence length="646" mass="69804">MALPAPALDDRSFQNLVDEAKALIQRRCPEWTDHNVSDPGITLIETFAFMVEQLIYRLNRVTDLHYMRFLDLLGVRLFPPTPASCDLTFTLAASRAQPVTVPKGTRVSTVPVEGEEPVVFMTTRDLVIVPSALDHLCTGTAESQPVDRGEELREGTGVDCFNDPPRRNDAVYLAFPNPVPGCVVLLSFDCAVAGAGIDPDDPPLEWQYWKGDGWAVCELEKDTTGGLTRDGDVRLHVPRDHVASVVADDLGGWLRCRVVEARRGEPYSATPRILAVTATTMGGSVEACHADLVQDEILGTAEGVPGQRFNVQRPPIVATDEKLVVRVLARGGPQEWTEVDSFAATTAGSRHFVVDRLTGEIVFPPAVREKGGGMNFFGDVPEKGALVTVPAYLTGGGRRGNVARGVLTSHRDPVPFVHGVTNRGPAVGGADGESVAHAAIRGPLELRIMDRAVSADDYEALARKAAPTAARIKCIPVTRADGGASEGVRVLVVPRVPEAEKGFEHLMPKEEMVRAIACYLDERRCLGARVLVEPPSYQGVTVVAVLRSGSAVIHDDVRTRALAALYAYLNPVTGGQYGTGWPFGRPVQAGEVHAILQQVEGVDLINEILLFEADPVTGRRGEPVQQITLEPDTLVFSYGHQIRVES</sequence>
<dbReference type="NCBIfam" id="TIGR02243">
    <property type="entry name" value="putative baseplate assembly protein"/>
    <property type="match status" value="1"/>
</dbReference>
<dbReference type="Proteomes" id="UP000660745">
    <property type="component" value="Unassembled WGS sequence"/>
</dbReference>
<protein>
    <submittedName>
        <fullName evidence="1">Baseplate assembly protein</fullName>
    </submittedName>
</protein>
<dbReference type="InterPro" id="IPR011749">
    <property type="entry name" value="CHP02243"/>
</dbReference>
<organism evidence="1 2">
    <name type="scientific">Nonomuraea glycinis</name>
    <dbReference type="NCBI Taxonomy" id="2047744"/>
    <lineage>
        <taxon>Bacteria</taxon>
        <taxon>Bacillati</taxon>
        <taxon>Actinomycetota</taxon>
        <taxon>Actinomycetes</taxon>
        <taxon>Streptosporangiales</taxon>
        <taxon>Streptosporangiaceae</taxon>
        <taxon>Nonomuraea</taxon>
    </lineage>
</organism>
<gene>
    <name evidence="1" type="ORF">GCM10012278_84400</name>
</gene>
<reference evidence="1" key="1">
    <citation type="journal article" date="2014" name="Int. J. Syst. Evol. Microbiol.">
        <title>Complete genome sequence of Corynebacterium casei LMG S-19264T (=DSM 44701T), isolated from a smear-ripened cheese.</title>
        <authorList>
            <consortium name="US DOE Joint Genome Institute (JGI-PGF)"/>
            <person name="Walter F."/>
            <person name="Albersmeier A."/>
            <person name="Kalinowski J."/>
            <person name="Ruckert C."/>
        </authorList>
    </citation>
    <scope>NUCLEOTIDE SEQUENCE</scope>
    <source>
        <strain evidence="1">CGMCC 4.7430</strain>
    </source>
</reference>
<proteinExistence type="predicted"/>
<dbReference type="EMBL" id="BMNK01000023">
    <property type="protein sequence ID" value="GGP17256.1"/>
    <property type="molecule type" value="Genomic_DNA"/>
</dbReference>
<keyword evidence="2" id="KW-1185">Reference proteome</keyword>
<name>A0A918AEZ9_9ACTN</name>
<evidence type="ECO:0000313" key="2">
    <source>
        <dbReference type="Proteomes" id="UP000660745"/>
    </source>
</evidence>